<dbReference type="EMBL" id="CP019605">
    <property type="protein sequence ID" value="AQP44392.1"/>
    <property type="molecule type" value="Genomic_DNA"/>
</dbReference>
<dbReference type="CDD" id="cd13585">
    <property type="entry name" value="PBP2_TMBP_like"/>
    <property type="match status" value="1"/>
</dbReference>
<evidence type="ECO:0000256" key="1">
    <source>
        <dbReference type="ARBA" id="ARBA00004196"/>
    </source>
</evidence>
<dbReference type="PROSITE" id="PS51257">
    <property type="entry name" value="PROKAR_LIPOPROTEIN"/>
    <property type="match status" value="1"/>
</dbReference>
<comment type="similarity">
    <text evidence="2">Belongs to the bacterial solute-binding protein 1 family.</text>
</comment>
<comment type="subcellular location">
    <subcellularLocation>
        <location evidence="1">Cell envelope</location>
    </subcellularLocation>
</comment>
<dbReference type="OrthoDB" id="1650177at2"/>
<dbReference type="Pfam" id="PF13416">
    <property type="entry name" value="SBP_bac_8"/>
    <property type="match status" value="1"/>
</dbReference>
<dbReference type="Proteomes" id="UP000188324">
    <property type="component" value="Chromosome"/>
</dbReference>
<dbReference type="SUPFAM" id="SSF53850">
    <property type="entry name" value="Periplasmic binding protein-like II"/>
    <property type="match status" value="1"/>
</dbReference>
<evidence type="ECO:0000256" key="3">
    <source>
        <dbReference type="ARBA" id="ARBA00022448"/>
    </source>
</evidence>
<sequence length="426" mass="45997">MRRRTLLTGFGGIAATGALSACGGGETQQNEAPAEIGEDTEATLELAYWDRNQSVTVEALIASFTEKYPRITVTPALTGPSEYWTRLRTQAEGNNLPDVFWMSGLHVQLYASNGMLAPVADDVNFDVFPQAMTDLYTVDGVRYGIPKDFDTIACWVNQRLVEEAGVSLPDPETWTWEEFGETTRAIAAGLGDRGHAVVTDLNIGGQQNWYNTVAQAGGYIIRDGRSGYGDPDTIRGLEFWSNLVADGVVPHPRVIADNPPQTVFNSGRAAIHHTGSWETAGLLADYPDPGELVVVPLPRDKERASTIHGLAYVVAANSPNLAAAAALQRHLTSEEAGRTDAANGTAIPAWEGTADTWHEVKPEWNLEVFTTAAEEYAVPYPVSRNTAAWNQLEADILTPAFAGEVPMAQAAEQLAEQMDALLAAEN</sequence>
<dbReference type="InterPro" id="IPR050490">
    <property type="entry name" value="Bact_solute-bd_prot1"/>
</dbReference>
<proteinExistence type="inferred from homology"/>
<gene>
    <name evidence="5" type="ORF">RPIT_05835</name>
</gene>
<dbReference type="STRING" id="1610493.RPIT_05835"/>
<dbReference type="RefSeq" id="WP_077341503.1">
    <property type="nucleotide sequence ID" value="NZ_CP019605.1"/>
</dbReference>
<dbReference type="InterPro" id="IPR006059">
    <property type="entry name" value="SBP"/>
</dbReference>
<keyword evidence="3" id="KW-0813">Transport</keyword>
<dbReference type="Gene3D" id="3.40.190.10">
    <property type="entry name" value="Periplasmic binding protein-like II"/>
    <property type="match status" value="1"/>
</dbReference>
<dbReference type="PANTHER" id="PTHR43649:SF31">
    <property type="entry name" value="SN-GLYCEROL-3-PHOSPHATE-BINDING PERIPLASMIC PROTEIN UGPB"/>
    <property type="match status" value="1"/>
</dbReference>
<dbReference type="PANTHER" id="PTHR43649">
    <property type="entry name" value="ARABINOSE-BINDING PROTEIN-RELATED"/>
    <property type="match status" value="1"/>
</dbReference>
<evidence type="ECO:0000313" key="6">
    <source>
        <dbReference type="Proteomes" id="UP000188324"/>
    </source>
</evidence>
<keyword evidence="4" id="KW-0732">Signal</keyword>
<keyword evidence="6" id="KW-1185">Reference proteome</keyword>
<dbReference type="KEGG" id="tfl:RPIT_05835"/>
<protein>
    <submittedName>
        <fullName evidence="5">Uncharacterized protein</fullName>
    </submittedName>
</protein>
<evidence type="ECO:0000256" key="4">
    <source>
        <dbReference type="ARBA" id="ARBA00022729"/>
    </source>
</evidence>
<accession>A0A1Q2CE36</accession>
<evidence type="ECO:0000313" key="5">
    <source>
        <dbReference type="EMBL" id="AQP44392.1"/>
    </source>
</evidence>
<dbReference type="AlphaFoldDB" id="A0A1Q2CE36"/>
<reference evidence="5 6" key="1">
    <citation type="journal article" date="2016" name="Int. J. Syst. Evol. Microbiol.">
        <title>Tessaracoccus flavus sp. nov., isolated from the drainage system of a lindane-producing factory.</title>
        <authorList>
            <person name="Kumari R."/>
            <person name="Singh P."/>
            <person name="Schumann P."/>
            <person name="Lal R."/>
        </authorList>
    </citation>
    <scope>NUCLEOTIDE SEQUENCE [LARGE SCALE GENOMIC DNA]</scope>
    <source>
        <strain evidence="5 6">RP1T</strain>
    </source>
</reference>
<name>A0A1Q2CE36_9ACTN</name>
<organism evidence="5 6">
    <name type="scientific">Tessaracoccus flavus</name>
    <dbReference type="NCBI Taxonomy" id="1610493"/>
    <lineage>
        <taxon>Bacteria</taxon>
        <taxon>Bacillati</taxon>
        <taxon>Actinomycetota</taxon>
        <taxon>Actinomycetes</taxon>
        <taxon>Propionibacteriales</taxon>
        <taxon>Propionibacteriaceae</taxon>
        <taxon>Tessaracoccus</taxon>
    </lineage>
</organism>
<evidence type="ECO:0000256" key="2">
    <source>
        <dbReference type="ARBA" id="ARBA00008520"/>
    </source>
</evidence>
<dbReference type="GO" id="GO:0030313">
    <property type="term" value="C:cell envelope"/>
    <property type="evidence" value="ECO:0007669"/>
    <property type="project" value="UniProtKB-SubCell"/>
</dbReference>